<dbReference type="Proteomes" id="UP000821845">
    <property type="component" value="Chromosome 7"/>
</dbReference>
<comment type="caution">
    <text evidence="1">The sequence shown here is derived from an EMBL/GenBank/DDBJ whole genome shotgun (WGS) entry which is preliminary data.</text>
</comment>
<dbReference type="EMBL" id="CM023487">
    <property type="protein sequence ID" value="KAH6927011.1"/>
    <property type="molecule type" value="Genomic_DNA"/>
</dbReference>
<keyword evidence="2" id="KW-1185">Reference proteome</keyword>
<gene>
    <name evidence="1" type="ORF">HPB50_025281</name>
</gene>
<protein>
    <submittedName>
        <fullName evidence="1">Uncharacterized protein</fullName>
    </submittedName>
</protein>
<reference evidence="1" key="1">
    <citation type="submission" date="2020-05" db="EMBL/GenBank/DDBJ databases">
        <title>Large-scale comparative analyses of tick genomes elucidate their genetic diversity and vector capacities.</title>
        <authorList>
            <person name="Jia N."/>
            <person name="Wang J."/>
            <person name="Shi W."/>
            <person name="Du L."/>
            <person name="Sun Y."/>
            <person name="Zhan W."/>
            <person name="Jiang J."/>
            <person name="Wang Q."/>
            <person name="Zhang B."/>
            <person name="Ji P."/>
            <person name="Sakyi L.B."/>
            <person name="Cui X."/>
            <person name="Yuan T."/>
            <person name="Jiang B."/>
            <person name="Yang W."/>
            <person name="Lam T.T.-Y."/>
            <person name="Chang Q."/>
            <person name="Ding S."/>
            <person name="Wang X."/>
            <person name="Zhu J."/>
            <person name="Ruan X."/>
            <person name="Zhao L."/>
            <person name="Wei J."/>
            <person name="Que T."/>
            <person name="Du C."/>
            <person name="Cheng J."/>
            <person name="Dai P."/>
            <person name="Han X."/>
            <person name="Huang E."/>
            <person name="Gao Y."/>
            <person name="Liu J."/>
            <person name="Shao H."/>
            <person name="Ye R."/>
            <person name="Li L."/>
            <person name="Wei W."/>
            <person name="Wang X."/>
            <person name="Wang C."/>
            <person name="Yang T."/>
            <person name="Huo Q."/>
            <person name="Li W."/>
            <person name="Guo W."/>
            <person name="Chen H."/>
            <person name="Zhou L."/>
            <person name="Ni X."/>
            <person name="Tian J."/>
            <person name="Zhou Y."/>
            <person name="Sheng Y."/>
            <person name="Liu T."/>
            <person name="Pan Y."/>
            <person name="Xia L."/>
            <person name="Li J."/>
            <person name="Zhao F."/>
            <person name="Cao W."/>
        </authorList>
    </citation>
    <scope>NUCLEOTIDE SEQUENCE</scope>
    <source>
        <strain evidence="1">Hyas-2018</strain>
    </source>
</reference>
<name>A0ACB7RYY2_HYAAI</name>
<proteinExistence type="predicted"/>
<sequence>MGSGGADFAASSRGNRLSSTEDTEYQVILPRLPTGQIVLNRVFLHGDVRVRPFRVEDFRDALEEVGMLPAVVALGAYQINHVWAVTLNSGEATKRLTALKELLVKGRRCLVIDPQEQQVKIRLHWLLHGVADEDVRTALAAFGKVTEVEASQHCDGPTEAAAAPESCADCGRESASRQDEQDANQPQEDAPMTKDAVQGDSISARVKRPLKAATQKCDGNLVIEEGEPPAKTPPVRRTGAPAADATGDVGQGVVGTRGDGVVATVWCVGAGSAYGLSGLRDRALRRSSLLSSS</sequence>
<evidence type="ECO:0000313" key="1">
    <source>
        <dbReference type="EMBL" id="KAH6927011.1"/>
    </source>
</evidence>
<evidence type="ECO:0000313" key="2">
    <source>
        <dbReference type="Proteomes" id="UP000821845"/>
    </source>
</evidence>
<organism evidence="1 2">
    <name type="scientific">Hyalomma asiaticum</name>
    <name type="common">Tick</name>
    <dbReference type="NCBI Taxonomy" id="266040"/>
    <lineage>
        <taxon>Eukaryota</taxon>
        <taxon>Metazoa</taxon>
        <taxon>Ecdysozoa</taxon>
        <taxon>Arthropoda</taxon>
        <taxon>Chelicerata</taxon>
        <taxon>Arachnida</taxon>
        <taxon>Acari</taxon>
        <taxon>Parasitiformes</taxon>
        <taxon>Ixodida</taxon>
        <taxon>Ixodoidea</taxon>
        <taxon>Ixodidae</taxon>
        <taxon>Hyalomminae</taxon>
        <taxon>Hyalomma</taxon>
    </lineage>
</organism>
<accession>A0ACB7RYY2</accession>